<evidence type="ECO:0000313" key="8">
    <source>
        <dbReference type="EMBL" id="CAB3398942.1"/>
    </source>
</evidence>
<feature type="compositionally biased region" description="Acidic residues" evidence="5">
    <location>
        <begin position="237"/>
        <end position="247"/>
    </location>
</feature>
<accession>A0A8S1EHG1</accession>
<feature type="compositionally biased region" description="Basic residues" evidence="5">
    <location>
        <begin position="223"/>
        <end position="233"/>
    </location>
</feature>
<feature type="domain" description="NAA35-like N-terminal" evidence="6">
    <location>
        <begin position="21"/>
        <end position="106"/>
    </location>
</feature>
<dbReference type="Pfam" id="PF25789">
    <property type="entry name" value="TPR_NAA35"/>
    <property type="match status" value="1"/>
</dbReference>
<dbReference type="AlphaFoldDB" id="A0A8S1EHG1"/>
<dbReference type="PANTHER" id="PTHR21373">
    <property type="entry name" value="GLUCOSE REPRESSIBLE PROTEIN MAK10"/>
    <property type="match status" value="1"/>
</dbReference>
<gene>
    <name evidence="8" type="ORF">CBOVIS_LOCUS2163</name>
</gene>
<proteinExistence type="inferred from homology"/>
<keyword evidence="3" id="KW-0963">Cytoplasm</keyword>
<evidence type="ECO:0000256" key="3">
    <source>
        <dbReference type="ARBA" id="ARBA00022490"/>
    </source>
</evidence>
<organism evidence="8 9">
    <name type="scientific">Caenorhabditis bovis</name>
    <dbReference type="NCBI Taxonomy" id="2654633"/>
    <lineage>
        <taxon>Eukaryota</taxon>
        <taxon>Metazoa</taxon>
        <taxon>Ecdysozoa</taxon>
        <taxon>Nematoda</taxon>
        <taxon>Chromadorea</taxon>
        <taxon>Rhabditida</taxon>
        <taxon>Rhabditina</taxon>
        <taxon>Rhabditomorpha</taxon>
        <taxon>Rhabditoidea</taxon>
        <taxon>Rhabditidae</taxon>
        <taxon>Peloderinae</taxon>
        <taxon>Caenorhabditis</taxon>
    </lineage>
</organism>
<comment type="caution">
    <text evidence="8">The sequence shown here is derived from an EMBL/GenBank/DDBJ whole genome shotgun (WGS) entry which is preliminary data.</text>
</comment>
<comment type="similarity">
    <text evidence="2">Belongs to the MAK10 family.</text>
</comment>
<evidence type="ECO:0000259" key="7">
    <source>
        <dbReference type="Pfam" id="PF25789"/>
    </source>
</evidence>
<evidence type="ECO:0000256" key="1">
    <source>
        <dbReference type="ARBA" id="ARBA00004496"/>
    </source>
</evidence>
<keyword evidence="9" id="KW-1185">Reference proteome</keyword>
<dbReference type="EMBL" id="CADEPM010000001">
    <property type="protein sequence ID" value="CAB3398942.1"/>
    <property type="molecule type" value="Genomic_DNA"/>
</dbReference>
<name>A0A8S1EHG1_9PELO</name>
<protein>
    <recommendedName>
        <fullName evidence="4">Protein MAK10 homolog</fullName>
    </recommendedName>
</protein>
<evidence type="ECO:0000259" key="6">
    <source>
        <dbReference type="Pfam" id="PF04112"/>
    </source>
</evidence>
<dbReference type="OrthoDB" id="269405at2759"/>
<feature type="region of interest" description="Disordered" evidence="5">
    <location>
        <begin position="554"/>
        <end position="573"/>
    </location>
</feature>
<feature type="region of interest" description="Disordered" evidence="5">
    <location>
        <begin position="217"/>
        <end position="247"/>
    </location>
</feature>
<evidence type="ECO:0000256" key="2">
    <source>
        <dbReference type="ARBA" id="ARBA00006289"/>
    </source>
</evidence>
<dbReference type="Pfam" id="PF04112">
    <property type="entry name" value="Mak10"/>
    <property type="match status" value="1"/>
</dbReference>
<dbReference type="Proteomes" id="UP000494206">
    <property type="component" value="Unassembled WGS sequence"/>
</dbReference>
<dbReference type="GO" id="GO:0031417">
    <property type="term" value="C:NatC complex"/>
    <property type="evidence" value="ECO:0007669"/>
    <property type="project" value="InterPro"/>
</dbReference>
<feature type="domain" description="NAA35-like TPR repeats" evidence="7">
    <location>
        <begin position="341"/>
        <end position="734"/>
    </location>
</feature>
<evidence type="ECO:0000313" key="9">
    <source>
        <dbReference type="Proteomes" id="UP000494206"/>
    </source>
</evidence>
<reference evidence="8 9" key="1">
    <citation type="submission" date="2020-04" db="EMBL/GenBank/DDBJ databases">
        <authorList>
            <person name="Laetsch R D."/>
            <person name="Stevens L."/>
            <person name="Kumar S."/>
            <person name="Blaxter L. M."/>
        </authorList>
    </citation>
    <scope>NUCLEOTIDE SEQUENCE [LARGE SCALE GENOMIC DNA]</scope>
</reference>
<evidence type="ECO:0000256" key="4">
    <source>
        <dbReference type="ARBA" id="ARBA00030494"/>
    </source>
</evidence>
<sequence length="738" mass="84661">MESTKNISHEFFKKCEEIELGKLVAVENFSLIEAMSVIELMDPKMDSGMVRMKQHTNLEELIVQGLYNDNLQRQIATIDATFALLVAWLEGASLPTTVWTNVLIANSEDVSHDVYGPFAQSFIHIIKIVTHIIQNSCTFEEEDFNCHVPFHVITSTPREVAVRQLREVIAKLAKESQTITATAGETDQSKHLLAIGARLEMCCLFIEVLTWLAPSPRDDSEAKKKKKKGKKGKRVEDEEEEEYEEEDVVMFQPQFPQAQASSKRLEKVSYAIAETVNMGQAAPDGVDGNFDWLLAIEPDLNRAHLPVTFPRKIVVPDRKTALNYITKLAKRIHHICETVPTATNDLTSLFYFARSFNLDNSCVLTRSLVQLVIFPVDEHIFGDMSRTMAEPLTISLRDNFAPLVLQKGSPAYQDPICVKLLEYFISAMTKVALNVFQLFGCNLARQRDRLVTAISQMGNCRIQANQIEIRTEELMRKLNSCELFKFVDAPHHSCSTFVFNNLIALITHYFELSLRMDLFVPYEFTYIYWYMGDILARWQIGTMERSQEMQMAGWKNNPLSNSSNRRSRERAKGEEALRKRLQVNQYQMIQQYGICQLCEGIVKLSIILMRMAKIKVPAWSVDSEKIRYEARMAPFKPLGSPLYINYEQYKNLSSVEEHFRSPPEPLMEQTIEHFQSAILHFEKILDKPEVQEDSATYLKVAKTNLVGSRLMSNRDVSSRKVEWIFLDECPIFPILKIS</sequence>
<dbReference type="InterPro" id="IPR057982">
    <property type="entry name" value="TPR_NAA35"/>
</dbReference>
<dbReference type="InterPro" id="IPR007244">
    <property type="entry name" value="Naa35_N"/>
</dbReference>
<evidence type="ECO:0000256" key="5">
    <source>
        <dbReference type="SAM" id="MobiDB-lite"/>
    </source>
</evidence>
<comment type="subcellular location">
    <subcellularLocation>
        <location evidence="1">Cytoplasm</location>
    </subcellularLocation>
</comment>
<dbReference type="InterPro" id="IPR057983">
    <property type="entry name" value="NAA35-like_N"/>
</dbReference>
<dbReference type="PANTHER" id="PTHR21373:SF0">
    <property type="entry name" value="N-ALPHA-ACETYLTRANSFERASE 35, NATC AUXILIARY SUBUNIT"/>
    <property type="match status" value="1"/>
</dbReference>